<dbReference type="RefSeq" id="WP_347325034.1">
    <property type="nucleotide sequence ID" value="NZ_JBCGUH010000005.1"/>
</dbReference>
<reference evidence="3" key="1">
    <citation type="journal article" date="2019" name="Int. J. Syst. Evol. Microbiol.">
        <title>The Global Catalogue of Microorganisms (GCM) 10K type strain sequencing project: providing services to taxonomists for standard genome sequencing and annotation.</title>
        <authorList>
            <consortium name="The Broad Institute Genomics Platform"/>
            <consortium name="The Broad Institute Genome Sequencing Center for Infectious Disease"/>
            <person name="Wu L."/>
            <person name="Ma J."/>
        </authorList>
    </citation>
    <scope>NUCLEOTIDE SEQUENCE [LARGE SCALE GENOMIC DNA]</scope>
    <source>
        <strain evidence="3">CCUG 54950</strain>
    </source>
</reference>
<dbReference type="InterPro" id="IPR007345">
    <property type="entry name" value="Polysacch_pyruvyl_Trfase"/>
</dbReference>
<proteinExistence type="predicted"/>
<dbReference type="InterPro" id="IPR019896">
    <property type="entry name" value="Polysacch_pyruvyl_Trfase_CsaB"/>
</dbReference>
<accession>A0ABW4RP10</accession>
<keyword evidence="3" id="KW-1185">Reference proteome</keyword>
<dbReference type="Pfam" id="PF04230">
    <property type="entry name" value="PS_pyruv_trans"/>
    <property type="match status" value="1"/>
</dbReference>
<protein>
    <submittedName>
        <fullName evidence="2">Polysaccharide pyruvyl transferase CsaB</fullName>
    </submittedName>
</protein>
<evidence type="ECO:0000313" key="3">
    <source>
        <dbReference type="Proteomes" id="UP001597233"/>
    </source>
</evidence>
<name>A0ABW4RP10_9BACL</name>
<sequence>MGSVSVQIVISGYYGFRNSGDEAVLKSILNSLADQEQTAGIKIVPVVLSNDPEWTARMYGVRSVHRMKLGEIRALMKESDGLISGGGSLLQDATGPLTIPYYLGIIHIAQWARKPVFIYAQGVGPVEKGVFFKWIRNVFRKSAYVSVRDQESAALLGRMGLDSNRITVVADPVMGLPLPDHEAFGAAPSAVSMQNSPLKVAETGHPDAENDMIPLAVDSNTVNPNVHVEADANAVPLIGISLRFWDKQRRELNGIADALQQLARQRPVHLRFLPFHLPEDEQASAYVIQRIGDIHTSGSTISTAEQIVDPQQMLAEVSRCDLVLGMRLHSLIYAASQHVPLLGISYDPKIDQFLNRLAIQPSGTSEEVQPDRLLNDMLHVLDTAVEWKQDKAAYIAALKQDAAQPAKFIAHYFLGQR</sequence>
<organism evidence="2 3">
    <name type="scientific">Paenibacillus wenxiniae</name>
    <dbReference type="NCBI Taxonomy" id="1636843"/>
    <lineage>
        <taxon>Bacteria</taxon>
        <taxon>Bacillati</taxon>
        <taxon>Bacillota</taxon>
        <taxon>Bacilli</taxon>
        <taxon>Bacillales</taxon>
        <taxon>Paenibacillaceae</taxon>
        <taxon>Paenibacillus</taxon>
    </lineage>
</organism>
<dbReference type="Proteomes" id="UP001597233">
    <property type="component" value="Unassembled WGS sequence"/>
</dbReference>
<dbReference type="GO" id="GO:0016740">
    <property type="term" value="F:transferase activity"/>
    <property type="evidence" value="ECO:0007669"/>
    <property type="project" value="UniProtKB-KW"/>
</dbReference>
<keyword evidence="2" id="KW-0808">Transferase</keyword>
<evidence type="ECO:0000313" key="2">
    <source>
        <dbReference type="EMBL" id="MFD1887489.1"/>
    </source>
</evidence>
<comment type="caution">
    <text evidence="2">The sequence shown here is derived from an EMBL/GenBank/DDBJ whole genome shotgun (WGS) entry which is preliminary data.</text>
</comment>
<gene>
    <name evidence="2" type="primary">csaB</name>
    <name evidence="2" type="ORF">ACFSC9_18485</name>
</gene>
<dbReference type="NCBIfam" id="TIGR03609">
    <property type="entry name" value="S_layer_CsaB"/>
    <property type="match status" value="1"/>
</dbReference>
<feature type="domain" description="Polysaccharide pyruvyl transferase" evidence="1">
    <location>
        <begin position="18"/>
        <end position="348"/>
    </location>
</feature>
<dbReference type="PANTHER" id="PTHR36836:SF1">
    <property type="entry name" value="COLANIC ACID BIOSYNTHESIS PROTEIN WCAK"/>
    <property type="match status" value="1"/>
</dbReference>
<dbReference type="EMBL" id="JBHUEH010000023">
    <property type="protein sequence ID" value="MFD1887489.1"/>
    <property type="molecule type" value="Genomic_DNA"/>
</dbReference>
<dbReference type="PANTHER" id="PTHR36836">
    <property type="entry name" value="COLANIC ACID BIOSYNTHESIS PROTEIN WCAK"/>
    <property type="match status" value="1"/>
</dbReference>
<evidence type="ECO:0000259" key="1">
    <source>
        <dbReference type="Pfam" id="PF04230"/>
    </source>
</evidence>